<comment type="cofactor">
    <cofactor evidence="1">
        <name>heme</name>
        <dbReference type="ChEBI" id="CHEBI:30413"/>
    </cofactor>
</comment>
<accession>A0ABP1DHF6</accession>
<evidence type="ECO:0000256" key="5">
    <source>
        <dbReference type="ARBA" id="ARBA00023004"/>
    </source>
</evidence>
<dbReference type="PANTHER" id="PTHR24304">
    <property type="entry name" value="CYTOCHROME P450 FAMILY 7"/>
    <property type="match status" value="1"/>
</dbReference>
<evidence type="ECO:0000256" key="4">
    <source>
        <dbReference type="ARBA" id="ARBA00022723"/>
    </source>
</evidence>
<evidence type="ECO:0000256" key="6">
    <source>
        <dbReference type="SAM" id="Phobius"/>
    </source>
</evidence>
<dbReference type="PRINTS" id="PR00465">
    <property type="entry name" value="EP450IV"/>
</dbReference>
<dbReference type="InterPro" id="IPR050529">
    <property type="entry name" value="CYP450_sterol_14alpha_dmase"/>
</dbReference>
<feature type="transmembrane region" description="Helical" evidence="6">
    <location>
        <begin position="30"/>
        <end position="51"/>
    </location>
</feature>
<gene>
    <name evidence="7" type="ORF">GFSPODELE1_LOCUS5979</name>
</gene>
<dbReference type="EMBL" id="OZ037947">
    <property type="protein sequence ID" value="CAL1706654.1"/>
    <property type="molecule type" value="Genomic_DNA"/>
</dbReference>
<dbReference type="Proteomes" id="UP001497453">
    <property type="component" value="Chromosome 4"/>
</dbReference>
<dbReference type="PANTHER" id="PTHR24304:SF4">
    <property type="entry name" value="CYTOCHROME P450"/>
    <property type="match status" value="1"/>
</dbReference>
<evidence type="ECO:0000313" key="7">
    <source>
        <dbReference type="EMBL" id="CAL1706654.1"/>
    </source>
</evidence>
<dbReference type="Gene3D" id="1.10.630.10">
    <property type="entry name" value="Cytochrome P450"/>
    <property type="match status" value="1"/>
</dbReference>
<proteinExistence type="inferred from homology"/>
<sequence length="519" mass="58311">MVSATGFVSFHGTQNERIRYKRPFEYHDTMLTAATIGILLTFIFLASSLGLKQDKLSAKTAPTIHSFVPWLGSFFEFCWDAQGFLRKWRFKLGPIYRVHIVGREFVVVSHAEGIAHVMRDPQKSLTNDFNTTILEAAGDIIPQHFDQVLFGKLASLALRTFSNRNVPRLAPVFNRQLLRNFNSFSSSGGRERVSLTNFIGQSLYNSVCMSLWGPHFPIDSFADFQLIDSNISRLLSPMLFPPRKAVQARKSLKAELGKYLQRASFGDKDEVEEDVYGATEIVEIIRSSNLPSSDQQGVFLGFMFALHSNSIRMSTWFMTYLLCDTSVWARLRDEVDLAIGTEFESLEALLSAPPHRIGGDTLPLLDSALKEALRLSVAAVLMRRVTQNCELPVNDIDSVKVTEGEYIFANGCAINMEDDVFEDACSFRVDRFLKNESHKSAPVSAFGGGAHMCKGRDFAMYEMKMFAILCLKLLDISIENPDGSSAEGQSPKADYVYPTPVFFPKELFVRIQKRRDSTA</sequence>
<dbReference type="Pfam" id="PF00067">
    <property type="entry name" value="p450"/>
    <property type="match status" value="1"/>
</dbReference>
<keyword evidence="6" id="KW-0472">Membrane</keyword>
<comment type="similarity">
    <text evidence="2">Belongs to the cytochrome P450 family.</text>
</comment>
<keyword evidence="4" id="KW-0479">Metal-binding</keyword>
<name>A0ABP1DHF6_9APHY</name>
<protein>
    <recommendedName>
        <fullName evidence="9">Cytochrome P450</fullName>
    </recommendedName>
</protein>
<keyword evidence="6" id="KW-0812">Transmembrane</keyword>
<evidence type="ECO:0000256" key="3">
    <source>
        <dbReference type="ARBA" id="ARBA00022617"/>
    </source>
</evidence>
<keyword evidence="5" id="KW-0408">Iron</keyword>
<reference evidence="8" key="1">
    <citation type="submission" date="2024-04" db="EMBL/GenBank/DDBJ databases">
        <authorList>
            <person name="Shaw F."/>
            <person name="Minotto A."/>
        </authorList>
    </citation>
    <scope>NUCLEOTIDE SEQUENCE [LARGE SCALE GENOMIC DNA]</scope>
</reference>
<organism evidence="7 8">
    <name type="scientific">Somion occarium</name>
    <dbReference type="NCBI Taxonomy" id="3059160"/>
    <lineage>
        <taxon>Eukaryota</taxon>
        <taxon>Fungi</taxon>
        <taxon>Dikarya</taxon>
        <taxon>Basidiomycota</taxon>
        <taxon>Agaricomycotina</taxon>
        <taxon>Agaricomycetes</taxon>
        <taxon>Polyporales</taxon>
        <taxon>Cerrenaceae</taxon>
        <taxon>Somion</taxon>
    </lineage>
</organism>
<keyword evidence="6" id="KW-1133">Transmembrane helix</keyword>
<evidence type="ECO:0000313" key="8">
    <source>
        <dbReference type="Proteomes" id="UP001497453"/>
    </source>
</evidence>
<evidence type="ECO:0008006" key="9">
    <source>
        <dbReference type="Google" id="ProtNLM"/>
    </source>
</evidence>
<keyword evidence="3" id="KW-0349">Heme</keyword>
<dbReference type="InterPro" id="IPR002403">
    <property type="entry name" value="Cyt_P450_E_grp-IV"/>
</dbReference>
<dbReference type="SUPFAM" id="SSF48264">
    <property type="entry name" value="Cytochrome P450"/>
    <property type="match status" value="1"/>
</dbReference>
<evidence type="ECO:0000256" key="1">
    <source>
        <dbReference type="ARBA" id="ARBA00001971"/>
    </source>
</evidence>
<dbReference type="InterPro" id="IPR036396">
    <property type="entry name" value="Cyt_P450_sf"/>
</dbReference>
<evidence type="ECO:0000256" key="2">
    <source>
        <dbReference type="ARBA" id="ARBA00010617"/>
    </source>
</evidence>
<keyword evidence="8" id="KW-1185">Reference proteome</keyword>
<dbReference type="InterPro" id="IPR001128">
    <property type="entry name" value="Cyt_P450"/>
</dbReference>